<feature type="region of interest" description="Disordered" evidence="1">
    <location>
        <begin position="378"/>
        <end position="410"/>
    </location>
</feature>
<reference evidence="2 3" key="1">
    <citation type="submission" date="2017-03" db="EMBL/GenBank/DDBJ databases">
        <title>WGS assembly of Porphyra umbilicalis.</title>
        <authorList>
            <person name="Brawley S.H."/>
            <person name="Blouin N.A."/>
            <person name="Ficko-Blean E."/>
            <person name="Wheeler G.L."/>
            <person name="Lohr M."/>
            <person name="Goodson H.V."/>
            <person name="Jenkins J.W."/>
            <person name="Blaby-Haas C.E."/>
            <person name="Helliwell K.E."/>
            <person name="Chan C."/>
            <person name="Marriage T."/>
            <person name="Bhattacharya D."/>
            <person name="Klein A.S."/>
            <person name="Badis Y."/>
            <person name="Brodie J."/>
            <person name="Cao Y."/>
            <person name="Collen J."/>
            <person name="Dittami S.M."/>
            <person name="Gachon C.M."/>
            <person name="Green B.R."/>
            <person name="Karpowicz S."/>
            <person name="Kim J.W."/>
            <person name="Kudahl U."/>
            <person name="Lin S."/>
            <person name="Michel G."/>
            <person name="Mittag M."/>
            <person name="Olson B.J."/>
            <person name="Pangilinan J."/>
            <person name="Peng Y."/>
            <person name="Qiu H."/>
            <person name="Shu S."/>
            <person name="Singer J.T."/>
            <person name="Smith A.G."/>
            <person name="Sprecher B.N."/>
            <person name="Wagner V."/>
            <person name="Wang W."/>
            <person name="Wang Z.-Y."/>
            <person name="Yan J."/>
            <person name="Yarish C."/>
            <person name="Zoeuner-Riek S."/>
            <person name="Zhuang Y."/>
            <person name="Zou Y."/>
            <person name="Lindquist E.A."/>
            <person name="Grimwood J."/>
            <person name="Barry K."/>
            <person name="Rokhsar D.S."/>
            <person name="Schmutz J."/>
            <person name="Stiller J.W."/>
            <person name="Grossman A.R."/>
            <person name="Prochnik S.E."/>
        </authorList>
    </citation>
    <scope>NUCLEOTIDE SEQUENCE [LARGE SCALE GENOMIC DNA]</scope>
    <source>
        <strain evidence="2">4086291</strain>
    </source>
</reference>
<evidence type="ECO:0000313" key="3">
    <source>
        <dbReference type="Proteomes" id="UP000218209"/>
    </source>
</evidence>
<feature type="region of interest" description="Disordered" evidence="1">
    <location>
        <begin position="1"/>
        <end position="42"/>
    </location>
</feature>
<keyword evidence="3" id="KW-1185">Reference proteome</keyword>
<feature type="region of interest" description="Disordered" evidence="1">
    <location>
        <begin position="146"/>
        <end position="228"/>
    </location>
</feature>
<accession>A0A1X6NZ23</accession>
<dbReference type="Proteomes" id="UP000218209">
    <property type="component" value="Unassembled WGS sequence"/>
</dbReference>
<dbReference type="EMBL" id="KV918975">
    <property type="protein sequence ID" value="OSX73859.1"/>
    <property type="molecule type" value="Genomic_DNA"/>
</dbReference>
<feature type="compositionally biased region" description="Low complexity" evidence="1">
    <location>
        <begin position="120"/>
        <end position="129"/>
    </location>
</feature>
<gene>
    <name evidence="2" type="ORF">BU14_0323s0004</name>
</gene>
<feature type="region of interest" description="Disordered" evidence="1">
    <location>
        <begin position="106"/>
        <end position="129"/>
    </location>
</feature>
<dbReference type="AlphaFoldDB" id="A0A1X6NZ23"/>
<proteinExistence type="predicted"/>
<evidence type="ECO:0000256" key="1">
    <source>
        <dbReference type="SAM" id="MobiDB-lite"/>
    </source>
</evidence>
<protein>
    <submittedName>
        <fullName evidence="2">Uncharacterized protein</fullName>
    </submittedName>
</protein>
<sequence length="410" mass="41747">MQVGEIPWRRQWKCSGRSGAGDGSPPRPPPHGQGEGDAPVLLPPRFWAGGAKSVAKRCYLPYFSTAPLPRCKISSHPRIGRGGGAHPLTARAAAPAVGAGVVVAGGTAGGRRREPRQRQPRTTAAAAAATENAPFVRVAATAQVAPPPLAPLPSSVRGRARQRTPPSGSERRRQWQGPLPRPRVGGAGGAPPPPLPARGKARRRTSPRDRAGAGAAAHPARCLRGGGRSGAPLFVSALGRGRRRTPPGPSAAAAAAAAAAADLSTRPCASGVVSAPAPPCLRGGGRSGAPCRVSARRRRRTPLCAHAAAAAAAADLPTPVCGGAFSAPPPARAIAGTRVWRCRRRTRPPLLARGRARRRTPPCDRAAAAAVADLSSRTRVGVSVGAPPPPDRAGADAVRHPHALAHSAAT</sequence>
<evidence type="ECO:0000313" key="2">
    <source>
        <dbReference type="EMBL" id="OSX73859.1"/>
    </source>
</evidence>
<name>A0A1X6NZ23_PORUM</name>
<organism evidence="2 3">
    <name type="scientific">Porphyra umbilicalis</name>
    <name type="common">Purple laver</name>
    <name type="synonym">Red alga</name>
    <dbReference type="NCBI Taxonomy" id="2786"/>
    <lineage>
        <taxon>Eukaryota</taxon>
        <taxon>Rhodophyta</taxon>
        <taxon>Bangiophyceae</taxon>
        <taxon>Bangiales</taxon>
        <taxon>Bangiaceae</taxon>
        <taxon>Porphyra</taxon>
    </lineage>
</organism>